<dbReference type="PRINTS" id="PR00032">
    <property type="entry name" value="HTHARAC"/>
</dbReference>
<evidence type="ECO:0000256" key="3">
    <source>
        <dbReference type="ARBA" id="ARBA00023163"/>
    </source>
</evidence>
<dbReference type="AlphaFoldDB" id="A0A7V7UBV3"/>
<dbReference type="InterPro" id="IPR011256">
    <property type="entry name" value="Reg_factor_effector_dom_sf"/>
</dbReference>
<dbReference type="InterPro" id="IPR018062">
    <property type="entry name" value="HTH_AraC-typ_CS"/>
</dbReference>
<dbReference type="Gene3D" id="1.10.10.60">
    <property type="entry name" value="Homeodomain-like"/>
    <property type="match status" value="2"/>
</dbReference>
<keyword evidence="2" id="KW-0238">DNA-binding</keyword>
<dbReference type="PROSITE" id="PS00041">
    <property type="entry name" value="HTH_ARAC_FAMILY_1"/>
    <property type="match status" value="1"/>
</dbReference>
<evidence type="ECO:0000256" key="2">
    <source>
        <dbReference type="ARBA" id="ARBA00023125"/>
    </source>
</evidence>
<comment type="caution">
    <text evidence="5">The sequence shown here is derived from an EMBL/GenBank/DDBJ whole genome shotgun (WGS) entry which is preliminary data.</text>
</comment>
<organism evidence="5 6">
    <name type="scientific">Candidatus Galacturonatibacter soehngenii</name>
    <dbReference type="NCBI Taxonomy" id="2307010"/>
    <lineage>
        <taxon>Bacteria</taxon>
        <taxon>Bacillati</taxon>
        <taxon>Bacillota</taxon>
        <taxon>Clostridia</taxon>
        <taxon>Lachnospirales</taxon>
        <taxon>Lachnospiraceae</taxon>
        <taxon>Candidatus Galacturonatibacter</taxon>
    </lineage>
</organism>
<dbReference type="SMART" id="SM00871">
    <property type="entry name" value="AraC_E_bind"/>
    <property type="match status" value="1"/>
</dbReference>
<dbReference type="InterPro" id="IPR020449">
    <property type="entry name" value="Tscrpt_reg_AraC-type_HTH"/>
</dbReference>
<dbReference type="RefSeq" id="WP_151144727.1">
    <property type="nucleotide sequence ID" value="NZ_WAGX01000005.1"/>
</dbReference>
<dbReference type="PANTHER" id="PTHR47504:SF5">
    <property type="entry name" value="RIGHT ORIGIN-BINDING PROTEIN"/>
    <property type="match status" value="1"/>
</dbReference>
<dbReference type="InterPro" id="IPR010499">
    <property type="entry name" value="AraC_E-bd"/>
</dbReference>
<dbReference type="Gene3D" id="3.20.80.10">
    <property type="entry name" value="Regulatory factor, effector binding domain"/>
    <property type="match status" value="1"/>
</dbReference>
<evidence type="ECO:0000313" key="5">
    <source>
        <dbReference type="EMBL" id="KAB1438004.1"/>
    </source>
</evidence>
<reference evidence="5 6" key="2">
    <citation type="submission" date="2020-02" db="EMBL/GenBank/DDBJ databases">
        <title>Candidatus Galacturonibacter soehngenii shows hetero-acetogenic catabolism of galacturonic acid but lacks a canonical carbon monoxide dehydrogenase/acetyl-CoA synthase complex.</title>
        <authorList>
            <person name="Diender M."/>
            <person name="Stouten G.R."/>
            <person name="Petersen J.F."/>
            <person name="Nielsen P.H."/>
            <person name="Dueholm M.S."/>
            <person name="Pronk J.T."/>
            <person name="Van Loosdrecht M.C.M."/>
        </authorList>
    </citation>
    <scope>NUCLEOTIDE SEQUENCE [LARGE SCALE GENOMIC DNA]</scope>
    <source>
        <strain evidence="5">GalUA</strain>
    </source>
</reference>
<dbReference type="OrthoDB" id="9801123at2"/>
<keyword evidence="1" id="KW-0805">Transcription regulation</keyword>
<dbReference type="SUPFAM" id="SSF55136">
    <property type="entry name" value="Probable bacterial effector-binding domain"/>
    <property type="match status" value="1"/>
</dbReference>
<dbReference type="InterPro" id="IPR018060">
    <property type="entry name" value="HTH_AraC"/>
</dbReference>
<proteinExistence type="predicted"/>
<keyword evidence="6" id="KW-1185">Reference proteome</keyword>
<dbReference type="InterPro" id="IPR050959">
    <property type="entry name" value="MarA-like"/>
</dbReference>
<accession>A0A7V7UBV3</accession>
<keyword evidence="3" id="KW-0804">Transcription</keyword>
<evidence type="ECO:0000259" key="4">
    <source>
        <dbReference type="PROSITE" id="PS01124"/>
    </source>
</evidence>
<dbReference type="GO" id="GO:0003700">
    <property type="term" value="F:DNA-binding transcription factor activity"/>
    <property type="evidence" value="ECO:0007669"/>
    <property type="project" value="InterPro"/>
</dbReference>
<protein>
    <submittedName>
        <fullName evidence="5">AraC family transcriptional regulator</fullName>
    </submittedName>
</protein>
<evidence type="ECO:0000256" key="1">
    <source>
        <dbReference type="ARBA" id="ARBA00023015"/>
    </source>
</evidence>
<dbReference type="InterPro" id="IPR009057">
    <property type="entry name" value="Homeodomain-like_sf"/>
</dbReference>
<dbReference type="GO" id="GO:0043565">
    <property type="term" value="F:sequence-specific DNA binding"/>
    <property type="evidence" value="ECO:0007669"/>
    <property type="project" value="InterPro"/>
</dbReference>
<gene>
    <name evidence="5" type="ORF">F7O84_10520</name>
</gene>
<dbReference type="Proteomes" id="UP000461768">
    <property type="component" value="Unassembled WGS sequence"/>
</dbReference>
<dbReference type="Pfam" id="PF14526">
    <property type="entry name" value="Cass2"/>
    <property type="match status" value="1"/>
</dbReference>
<name>A0A7V7UBV3_9FIRM</name>
<evidence type="ECO:0000313" key="6">
    <source>
        <dbReference type="Proteomes" id="UP000461768"/>
    </source>
</evidence>
<reference evidence="5 6" key="1">
    <citation type="submission" date="2019-09" db="EMBL/GenBank/DDBJ databases">
        <authorList>
            <person name="Valk L.C."/>
        </authorList>
    </citation>
    <scope>NUCLEOTIDE SEQUENCE [LARGE SCALE GENOMIC DNA]</scope>
    <source>
        <strain evidence="5">GalUA</strain>
    </source>
</reference>
<dbReference type="PANTHER" id="PTHR47504">
    <property type="entry name" value="RIGHT ORIGIN-BINDING PROTEIN"/>
    <property type="match status" value="1"/>
</dbReference>
<feature type="domain" description="HTH araC/xylS-type" evidence="4">
    <location>
        <begin position="9"/>
        <end position="107"/>
    </location>
</feature>
<dbReference type="PROSITE" id="PS01124">
    <property type="entry name" value="HTH_ARAC_FAMILY_2"/>
    <property type="match status" value="1"/>
</dbReference>
<dbReference type="SUPFAM" id="SSF46689">
    <property type="entry name" value="Homeodomain-like"/>
    <property type="match status" value="2"/>
</dbReference>
<dbReference type="Pfam" id="PF12833">
    <property type="entry name" value="HTH_18"/>
    <property type="match status" value="1"/>
</dbReference>
<dbReference type="EMBL" id="WAGX01000005">
    <property type="protein sequence ID" value="KAB1438004.1"/>
    <property type="molecule type" value="Genomic_DNA"/>
</dbReference>
<dbReference type="InterPro" id="IPR029441">
    <property type="entry name" value="Cass2"/>
</dbReference>
<dbReference type="SMART" id="SM00342">
    <property type="entry name" value="HTH_ARAC"/>
    <property type="match status" value="1"/>
</dbReference>
<sequence>MSTWVKGLQNAIEYMEENLTENIQVKEIAEKAYVSEFHFQRIFSTLCGFSIAEYICNRRLALAARELTGGDVKVIDVAMKYGYDSPDSFARAFTKFHGITPSAAKEKGVLLRDFAPIKIILSLEGGTMMDYRIEEKAAFTVMGRKRIFCNETSYQEIPKFWEEHMKDGGSEIVCGMFGLCMESNGSNFEYLIADVYLPWKEIPNGYETRTLPAGTWAVFPCKLKNLQEINTKMWNEWLPNCKDYRLSGNYNIELYAPLSEEAIPESYCELWLPIEKV</sequence>